<organism evidence="7 8">
    <name type="scientific">Anaeromyxobacter oryzae</name>
    <dbReference type="NCBI Taxonomy" id="2918170"/>
    <lineage>
        <taxon>Bacteria</taxon>
        <taxon>Pseudomonadati</taxon>
        <taxon>Myxococcota</taxon>
        <taxon>Myxococcia</taxon>
        <taxon>Myxococcales</taxon>
        <taxon>Cystobacterineae</taxon>
        <taxon>Anaeromyxobacteraceae</taxon>
        <taxon>Anaeromyxobacter</taxon>
    </lineage>
</organism>
<dbReference type="SUPFAM" id="SSF51735">
    <property type="entry name" value="NAD(P)-binding Rossmann-fold domains"/>
    <property type="match status" value="1"/>
</dbReference>
<evidence type="ECO:0000313" key="7">
    <source>
        <dbReference type="EMBL" id="BDG01413.1"/>
    </source>
</evidence>
<accession>A0ABM7WPL6</accession>
<name>A0ABM7WPL6_9BACT</name>
<dbReference type="InterPro" id="IPR013149">
    <property type="entry name" value="ADH-like_C"/>
</dbReference>
<evidence type="ECO:0000256" key="3">
    <source>
        <dbReference type="ARBA" id="ARBA00023002"/>
    </source>
</evidence>
<dbReference type="Gene3D" id="3.90.180.10">
    <property type="entry name" value="Medium-chain alcohol dehydrogenases, catalytic domain"/>
    <property type="match status" value="1"/>
</dbReference>
<dbReference type="InterPro" id="IPR011032">
    <property type="entry name" value="GroES-like_sf"/>
</dbReference>
<keyword evidence="1 4" id="KW-0479">Metal-binding</keyword>
<dbReference type="Proteomes" id="UP001162891">
    <property type="component" value="Chromosome"/>
</dbReference>
<keyword evidence="2 4" id="KW-0862">Zinc</keyword>
<dbReference type="InterPro" id="IPR013154">
    <property type="entry name" value="ADH-like_N"/>
</dbReference>
<protein>
    <submittedName>
        <fullName evidence="7">Erythritol/L-threitol dehydrogenase</fullName>
    </submittedName>
</protein>
<keyword evidence="3" id="KW-0560">Oxidoreductase</keyword>
<dbReference type="SUPFAM" id="SSF50129">
    <property type="entry name" value="GroES-like"/>
    <property type="match status" value="1"/>
</dbReference>
<gene>
    <name evidence="7" type="ORF">AMOR_04090</name>
</gene>
<feature type="domain" description="Alcohol dehydrogenase-like N-terminal" evidence="6">
    <location>
        <begin position="27"/>
        <end position="147"/>
    </location>
</feature>
<dbReference type="Pfam" id="PF08240">
    <property type="entry name" value="ADH_N"/>
    <property type="match status" value="1"/>
</dbReference>
<dbReference type="InterPro" id="IPR036291">
    <property type="entry name" value="NAD(P)-bd_dom_sf"/>
</dbReference>
<evidence type="ECO:0000259" key="5">
    <source>
        <dbReference type="Pfam" id="PF00107"/>
    </source>
</evidence>
<dbReference type="PROSITE" id="PS00059">
    <property type="entry name" value="ADH_ZINC"/>
    <property type="match status" value="1"/>
</dbReference>
<dbReference type="Pfam" id="PF00107">
    <property type="entry name" value="ADH_zinc_N"/>
    <property type="match status" value="1"/>
</dbReference>
<sequence length="353" mass="38550">MSDTMVAVRNYAPRDFRVEKIPRPTAGPGEVIISIDAAGICGSDGKTFIGAESFWNSWVKAPVVPGHEFFGTVVELGEGAAEKWGIQSGDKIIAEQIYPCDKCRFCQRGQYWMCEVHDMYGFQKHCNGAWAEFMKLGPRSRIHKMPKDIKRDAGVLVEPLACAIHAVERGEIQLGDTVVLAGAGTLGLLMLQIIKLKNPGQIIVTDAKPERLEKAKALGAHVTINVKETDPAAKVKSLTDGYGADVFIEATGYAPAVVQGLDLLRKLGTFVAFGVFGDKTTADWSIIGDRKELNIHGAHLGPYCYPKAIDYLYKGIVQHEHVVTTHLPLVEFQKGLDELLSGKGVKIMLQPHA</sequence>
<evidence type="ECO:0000259" key="6">
    <source>
        <dbReference type="Pfam" id="PF08240"/>
    </source>
</evidence>
<evidence type="ECO:0000256" key="2">
    <source>
        <dbReference type="ARBA" id="ARBA00022833"/>
    </source>
</evidence>
<evidence type="ECO:0000313" key="8">
    <source>
        <dbReference type="Proteomes" id="UP001162891"/>
    </source>
</evidence>
<comment type="cofactor">
    <cofactor evidence="4">
        <name>Zn(2+)</name>
        <dbReference type="ChEBI" id="CHEBI:29105"/>
    </cofactor>
</comment>
<proteinExistence type="inferred from homology"/>
<dbReference type="InterPro" id="IPR002328">
    <property type="entry name" value="ADH_Zn_CS"/>
</dbReference>
<keyword evidence="8" id="KW-1185">Reference proteome</keyword>
<reference evidence="8" key="1">
    <citation type="journal article" date="2022" name="Int. J. Syst. Evol. Microbiol.">
        <title>Anaeromyxobacter oryzae sp. nov., Anaeromyxobacter diazotrophicus sp. nov. and Anaeromyxobacter paludicola sp. nov., isolated from paddy soils.</title>
        <authorList>
            <person name="Itoh H."/>
            <person name="Xu Z."/>
            <person name="Mise K."/>
            <person name="Masuda Y."/>
            <person name="Ushijima N."/>
            <person name="Hayakawa C."/>
            <person name="Shiratori Y."/>
            <person name="Senoo K."/>
        </authorList>
    </citation>
    <scope>NUCLEOTIDE SEQUENCE [LARGE SCALE GENOMIC DNA]</scope>
    <source>
        <strain evidence="8">Red232</strain>
    </source>
</reference>
<dbReference type="PANTHER" id="PTHR43401">
    <property type="entry name" value="L-THREONINE 3-DEHYDROGENASE"/>
    <property type="match status" value="1"/>
</dbReference>
<comment type="similarity">
    <text evidence="4">Belongs to the zinc-containing alcohol dehydrogenase family.</text>
</comment>
<feature type="domain" description="Alcohol dehydrogenase-like C-terminal" evidence="5">
    <location>
        <begin position="186"/>
        <end position="311"/>
    </location>
</feature>
<dbReference type="InterPro" id="IPR050129">
    <property type="entry name" value="Zn_alcohol_dh"/>
</dbReference>
<evidence type="ECO:0000256" key="4">
    <source>
        <dbReference type="RuleBase" id="RU361277"/>
    </source>
</evidence>
<dbReference type="EMBL" id="AP025591">
    <property type="protein sequence ID" value="BDG01413.1"/>
    <property type="molecule type" value="Genomic_DNA"/>
</dbReference>
<evidence type="ECO:0000256" key="1">
    <source>
        <dbReference type="ARBA" id="ARBA00022723"/>
    </source>
</evidence>
<dbReference type="PANTHER" id="PTHR43401:SF2">
    <property type="entry name" value="L-THREONINE 3-DEHYDROGENASE"/>
    <property type="match status" value="1"/>
</dbReference>
<dbReference type="Gene3D" id="3.40.50.720">
    <property type="entry name" value="NAD(P)-binding Rossmann-like Domain"/>
    <property type="match status" value="1"/>
</dbReference>
<dbReference type="RefSeq" id="WP_248357926.1">
    <property type="nucleotide sequence ID" value="NZ_AP025591.1"/>
</dbReference>